<accession>A0A502EG66</accession>
<evidence type="ECO:0000256" key="1">
    <source>
        <dbReference type="SAM" id="MobiDB-lite"/>
    </source>
</evidence>
<protein>
    <submittedName>
        <fullName evidence="3">Transcription factor WhiB</fullName>
    </submittedName>
</protein>
<evidence type="ECO:0000259" key="2">
    <source>
        <dbReference type="PROSITE" id="PS51674"/>
    </source>
</evidence>
<dbReference type="OrthoDB" id="4379056at2"/>
<dbReference type="AlphaFoldDB" id="A0A502EG66"/>
<reference evidence="3 4" key="1">
    <citation type="journal article" date="2019" name="Environ. Microbiol.">
        <title>Species interactions and distinct microbial communities in high Arctic permafrost affected cryosols are associated with the CH4 and CO2 gas fluxes.</title>
        <authorList>
            <person name="Altshuler I."/>
            <person name="Hamel J."/>
            <person name="Turney S."/>
            <person name="Magnuson E."/>
            <person name="Levesque R."/>
            <person name="Greer C."/>
            <person name="Whyte L.G."/>
        </authorList>
    </citation>
    <scope>NUCLEOTIDE SEQUENCE [LARGE SCALE GENOMIC DNA]</scope>
    <source>
        <strain evidence="3 4">S5.20</strain>
    </source>
</reference>
<feature type="domain" description="4Fe-4S Wbl-type" evidence="2">
    <location>
        <begin position="32"/>
        <end position="85"/>
    </location>
</feature>
<sequence>MHDDGRPIAAAQRHETGGGAGTTVLDDPSTFACASDPDRWTTVPDEGAKALCRACPHRWRCAREACRTPSAEGLWAGVLIPEAGRGRKFALKQLRSLADRDCSPIRARP</sequence>
<name>A0A502EG66_9MYCO</name>
<keyword evidence="4" id="KW-1185">Reference proteome</keyword>
<feature type="region of interest" description="Disordered" evidence="1">
    <location>
        <begin position="1"/>
        <end position="27"/>
    </location>
</feature>
<dbReference type="RefSeq" id="WP_140687536.1">
    <property type="nucleotide sequence ID" value="NZ_RCZG01000001.1"/>
</dbReference>
<dbReference type="Pfam" id="PF02467">
    <property type="entry name" value="Whib"/>
    <property type="match status" value="1"/>
</dbReference>
<evidence type="ECO:0000313" key="3">
    <source>
        <dbReference type="EMBL" id="TPG36723.1"/>
    </source>
</evidence>
<dbReference type="PROSITE" id="PS51674">
    <property type="entry name" value="4FE4S_WBL"/>
    <property type="match status" value="1"/>
</dbReference>
<comment type="caution">
    <text evidence="3">The sequence shown here is derived from an EMBL/GenBank/DDBJ whole genome shotgun (WGS) entry which is preliminary data.</text>
</comment>
<proteinExistence type="predicted"/>
<dbReference type="EMBL" id="RCZG01000001">
    <property type="protein sequence ID" value="TPG36723.1"/>
    <property type="molecule type" value="Genomic_DNA"/>
</dbReference>
<dbReference type="InterPro" id="IPR034768">
    <property type="entry name" value="4FE4S_WBL"/>
</dbReference>
<organism evidence="3 4">
    <name type="scientific">Mycolicibacterium hodleri</name>
    <dbReference type="NCBI Taxonomy" id="49897"/>
    <lineage>
        <taxon>Bacteria</taxon>
        <taxon>Bacillati</taxon>
        <taxon>Actinomycetota</taxon>
        <taxon>Actinomycetes</taxon>
        <taxon>Mycobacteriales</taxon>
        <taxon>Mycobacteriaceae</taxon>
        <taxon>Mycolicibacterium</taxon>
    </lineage>
</organism>
<evidence type="ECO:0000313" key="4">
    <source>
        <dbReference type="Proteomes" id="UP000320095"/>
    </source>
</evidence>
<gene>
    <name evidence="3" type="ORF">EAH80_01950</name>
</gene>
<dbReference type="Proteomes" id="UP000320095">
    <property type="component" value="Unassembled WGS sequence"/>
</dbReference>
<feature type="compositionally biased region" description="Basic and acidic residues" evidence="1">
    <location>
        <begin position="1"/>
        <end position="16"/>
    </location>
</feature>